<gene>
    <name evidence="2" type="ORF">US58_C0021G0008</name>
</gene>
<feature type="transmembrane region" description="Helical" evidence="1">
    <location>
        <begin position="48"/>
        <end position="74"/>
    </location>
</feature>
<keyword evidence="1" id="KW-0472">Membrane</keyword>
<dbReference type="Proteomes" id="UP000034333">
    <property type="component" value="Unassembled WGS sequence"/>
</dbReference>
<keyword evidence="1" id="KW-1133">Transmembrane helix</keyword>
<proteinExistence type="predicted"/>
<name>A0A0G0KIH4_9BACT</name>
<evidence type="ECO:0000313" key="3">
    <source>
        <dbReference type="Proteomes" id="UP000034333"/>
    </source>
</evidence>
<dbReference type="InterPro" id="IPR043993">
    <property type="entry name" value="T4SS_pilin"/>
</dbReference>
<comment type="caution">
    <text evidence="2">The sequence shown here is derived from an EMBL/GenBank/DDBJ whole genome shotgun (WGS) entry which is preliminary data.</text>
</comment>
<dbReference type="AlphaFoldDB" id="A0A0G0KIH4"/>
<dbReference type="Pfam" id="PF18895">
    <property type="entry name" value="T4SS_pilin"/>
    <property type="match status" value="1"/>
</dbReference>
<sequence length="127" mass="13507">MVICGTFLLGNFVLATTTIDMSEQVAKQAGYTVTGVTDTTLSENIGKIIRLILSFTGTLFLALTIYAGILWMTASGNEEQVTKATGIIKMAVIGLIICMAAYSITYFIVNRTTDVTTNNPGQVGGVQ</sequence>
<accession>A0A0G0KIH4</accession>
<reference evidence="2 3" key="1">
    <citation type="journal article" date="2015" name="Nature">
        <title>rRNA introns, odd ribosomes, and small enigmatic genomes across a large radiation of phyla.</title>
        <authorList>
            <person name="Brown C.T."/>
            <person name="Hug L.A."/>
            <person name="Thomas B.C."/>
            <person name="Sharon I."/>
            <person name="Castelle C.J."/>
            <person name="Singh A."/>
            <person name="Wilkins M.J."/>
            <person name="Williams K.H."/>
            <person name="Banfield J.F."/>
        </authorList>
    </citation>
    <scope>NUCLEOTIDE SEQUENCE [LARGE SCALE GENOMIC DNA]</scope>
</reference>
<organism evidence="2 3">
    <name type="scientific">Candidatus Magasanikbacteria bacterium GW2011_GWA2_37_8</name>
    <dbReference type="NCBI Taxonomy" id="1619036"/>
    <lineage>
        <taxon>Bacteria</taxon>
        <taxon>Candidatus Magasanikiibacteriota</taxon>
    </lineage>
</organism>
<dbReference type="STRING" id="1619036.US58_C0021G0008"/>
<keyword evidence="1" id="KW-0812">Transmembrane</keyword>
<feature type="transmembrane region" description="Helical" evidence="1">
    <location>
        <begin position="86"/>
        <end position="109"/>
    </location>
</feature>
<dbReference type="EMBL" id="LBTN01000021">
    <property type="protein sequence ID" value="KKQ40376.1"/>
    <property type="molecule type" value="Genomic_DNA"/>
</dbReference>
<protein>
    <submittedName>
        <fullName evidence="2">Uncharacterized protein</fullName>
    </submittedName>
</protein>
<evidence type="ECO:0000256" key="1">
    <source>
        <dbReference type="SAM" id="Phobius"/>
    </source>
</evidence>
<evidence type="ECO:0000313" key="2">
    <source>
        <dbReference type="EMBL" id="KKQ40376.1"/>
    </source>
</evidence>